<dbReference type="InterPro" id="IPR052718">
    <property type="entry name" value="NmrA-type_oxidoreductase"/>
</dbReference>
<protein>
    <submittedName>
        <fullName evidence="2">NAD(P)H dehydrogenase (Quinone)</fullName>
        <ecNumber evidence="2">1.6.5.2</ecNumber>
    </submittedName>
</protein>
<reference evidence="2 3" key="1">
    <citation type="submission" date="2020-08" db="EMBL/GenBank/DDBJ databases">
        <title>Genomic Encyclopedia of Type Strains, Phase IV (KMG-IV): sequencing the most valuable type-strain genomes for metagenomic binning, comparative biology and taxonomic classification.</title>
        <authorList>
            <person name="Goeker M."/>
        </authorList>
    </citation>
    <scope>NUCLEOTIDE SEQUENCE [LARGE SCALE GENOMIC DNA]</scope>
    <source>
        <strain evidence="2 3">YIM 65646</strain>
    </source>
</reference>
<dbReference type="SUPFAM" id="SSF51735">
    <property type="entry name" value="NAD(P)-binding Rossmann-fold domains"/>
    <property type="match status" value="1"/>
</dbReference>
<organism evidence="2 3">
    <name type="scientific">Phytomonospora endophytica</name>
    <dbReference type="NCBI Taxonomy" id="714109"/>
    <lineage>
        <taxon>Bacteria</taxon>
        <taxon>Bacillati</taxon>
        <taxon>Actinomycetota</taxon>
        <taxon>Actinomycetes</taxon>
        <taxon>Micromonosporales</taxon>
        <taxon>Micromonosporaceae</taxon>
        <taxon>Phytomonospora</taxon>
    </lineage>
</organism>
<dbReference type="Pfam" id="PF05368">
    <property type="entry name" value="NmrA"/>
    <property type="match status" value="1"/>
</dbReference>
<accession>A0A841FYB1</accession>
<dbReference type="PANTHER" id="PTHR47129">
    <property type="entry name" value="QUINONE OXIDOREDUCTASE 2"/>
    <property type="match status" value="1"/>
</dbReference>
<dbReference type="Gene3D" id="3.90.25.10">
    <property type="entry name" value="UDP-galactose 4-epimerase, domain 1"/>
    <property type="match status" value="1"/>
</dbReference>
<dbReference type="InterPro" id="IPR008030">
    <property type="entry name" value="NmrA-like"/>
</dbReference>
<dbReference type="EMBL" id="JACHGT010000012">
    <property type="protein sequence ID" value="MBB6037439.1"/>
    <property type="molecule type" value="Genomic_DNA"/>
</dbReference>
<dbReference type="RefSeq" id="WP_184790255.1">
    <property type="nucleotide sequence ID" value="NZ_BONT01000092.1"/>
</dbReference>
<dbReference type="Proteomes" id="UP000548476">
    <property type="component" value="Unassembled WGS sequence"/>
</dbReference>
<keyword evidence="3" id="KW-1185">Reference proteome</keyword>
<sequence length="290" mass="29552">MILVTGASGALGRLVTEHLAEVPGLTVVAGTRDPGAWNGPQVEVRAVDFDDPATLPGAFGGVTTLVFISAGFAEDDVVYARHKAVVDAATAAGVRNVVYTSLTGTADRLSIAVAHRYTERVLAEAPVATTILRNGLYAELVAGMLAAPALATGRLPGPIRDGRVPAVVRADLAEAAANVAADIERGSTVHNGRVYELEGPEELGLDDITALLAEAGRPGVEDGGSLADLREAGAAAPGYQTGHTVSIFAVVAGGLITRGDSDLPELLGRKPTPVREHVGQVLAHLASAAG</sequence>
<dbReference type="AlphaFoldDB" id="A0A841FYB1"/>
<gene>
    <name evidence="2" type="ORF">HNR73_005315</name>
</gene>
<proteinExistence type="predicted"/>
<dbReference type="EC" id="1.6.5.2" evidence="2"/>
<feature type="domain" description="NmrA-like" evidence="1">
    <location>
        <begin position="2"/>
        <end position="185"/>
    </location>
</feature>
<evidence type="ECO:0000313" key="3">
    <source>
        <dbReference type="Proteomes" id="UP000548476"/>
    </source>
</evidence>
<dbReference type="Gene3D" id="3.40.50.720">
    <property type="entry name" value="NAD(P)-binding Rossmann-like Domain"/>
    <property type="match status" value="1"/>
</dbReference>
<dbReference type="GO" id="GO:0003955">
    <property type="term" value="F:NAD(P)H dehydrogenase (quinone) activity"/>
    <property type="evidence" value="ECO:0007669"/>
    <property type="project" value="UniProtKB-EC"/>
</dbReference>
<comment type="caution">
    <text evidence="2">The sequence shown here is derived from an EMBL/GenBank/DDBJ whole genome shotgun (WGS) entry which is preliminary data.</text>
</comment>
<keyword evidence="2" id="KW-0560">Oxidoreductase</keyword>
<evidence type="ECO:0000259" key="1">
    <source>
        <dbReference type="Pfam" id="PF05368"/>
    </source>
</evidence>
<name>A0A841FYB1_9ACTN</name>
<dbReference type="InterPro" id="IPR036291">
    <property type="entry name" value="NAD(P)-bd_dom_sf"/>
</dbReference>
<dbReference type="PANTHER" id="PTHR47129:SF1">
    <property type="entry name" value="NMRA-LIKE DOMAIN-CONTAINING PROTEIN"/>
    <property type="match status" value="1"/>
</dbReference>
<evidence type="ECO:0000313" key="2">
    <source>
        <dbReference type="EMBL" id="MBB6037439.1"/>
    </source>
</evidence>